<evidence type="ECO:0008006" key="3">
    <source>
        <dbReference type="Google" id="ProtNLM"/>
    </source>
</evidence>
<name>A0ABR1L8J2_9PEZI</name>
<proteinExistence type="predicted"/>
<sequence>MPVCSLHIVSLRTTLSDFLYLLLKSKPEPLVVSRVIRWVIVPESLSVDPLLNQNIPWDLLVILPGAAGLSPELQEHVGNEWTVKVGIPSRLISGFRERNEKLLFPKSEDLPPLSGALNQPRIAGSAQGLELTEELRGWIQRFSQREGQQAVSMLNLLAFKPGMKDEYLKYGDAFAKSIGKRRGGDAKIVGSVIDDGSGRGSGTGSEGKVWDEIALAHYPSIEHFADMLASEDYQEVNNQHRVGSLKDTFILCTSELDLLGIRGRERL</sequence>
<dbReference type="PANTHER" id="PTHR40257:SF1">
    <property type="entry name" value="DUF1330 DOMAIN-CONTAINING PROTEIN"/>
    <property type="match status" value="1"/>
</dbReference>
<dbReference type="GeneID" id="92026713"/>
<protein>
    <recommendedName>
        <fullName evidence="3">DUF1330 domain-containing protein</fullName>
    </recommendedName>
</protein>
<dbReference type="Gene3D" id="3.30.70.100">
    <property type="match status" value="1"/>
</dbReference>
<dbReference type="EMBL" id="JBBPEH010000012">
    <property type="protein sequence ID" value="KAK7531564.1"/>
    <property type="molecule type" value="Genomic_DNA"/>
</dbReference>
<dbReference type="RefSeq" id="XP_066651388.1">
    <property type="nucleotide sequence ID" value="XM_066793807.1"/>
</dbReference>
<dbReference type="PANTHER" id="PTHR40257">
    <property type="match status" value="1"/>
</dbReference>
<evidence type="ECO:0000313" key="1">
    <source>
        <dbReference type="EMBL" id="KAK7531564.1"/>
    </source>
</evidence>
<comment type="caution">
    <text evidence="1">The sequence shown here is derived from an EMBL/GenBank/DDBJ whole genome shotgun (WGS) entry which is preliminary data.</text>
</comment>
<gene>
    <name evidence="1" type="ORF">J3D65DRAFT_118924</name>
</gene>
<accession>A0ABR1L8J2</accession>
<organism evidence="1 2">
    <name type="scientific">Phyllosticta citribraziliensis</name>
    <dbReference type="NCBI Taxonomy" id="989973"/>
    <lineage>
        <taxon>Eukaryota</taxon>
        <taxon>Fungi</taxon>
        <taxon>Dikarya</taxon>
        <taxon>Ascomycota</taxon>
        <taxon>Pezizomycotina</taxon>
        <taxon>Dothideomycetes</taxon>
        <taxon>Dothideomycetes incertae sedis</taxon>
        <taxon>Botryosphaeriales</taxon>
        <taxon>Phyllostictaceae</taxon>
        <taxon>Phyllosticta</taxon>
    </lineage>
</organism>
<reference evidence="1 2" key="1">
    <citation type="submission" date="2024-04" db="EMBL/GenBank/DDBJ databases">
        <title>Phyllosticta paracitricarpa is synonymous to the EU quarantine fungus P. citricarpa based on phylogenomic analyses.</title>
        <authorList>
            <consortium name="Lawrence Berkeley National Laboratory"/>
            <person name="Van ingen-buijs V.A."/>
            <person name="Van westerhoven A.C."/>
            <person name="Haridas S."/>
            <person name="Skiadas P."/>
            <person name="Martin F."/>
            <person name="Groenewald J.Z."/>
            <person name="Crous P.W."/>
            <person name="Seidl M.F."/>
        </authorList>
    </citation>
    <scope>NUCLEOTIDE SEQUENCE [LARGE SCALE GENOMIC DNA]</scope>
    <source>
        <strain evidence="1 2">CPC 17464</strain>
    </source>
</reference>
<keyword evidence="2" id="KW-1185">Reference proteome</keyword>
<dbReference type="Proteomes" id="UP001360953">
    <property type="component" value="Unassembled WGS sequence"/>
</dbReference>
<evidence type="ECO:0000313" key="2">
    <source>
        <dbReference type="Proteomes" id="UP001360953"/>
    </source>
</evidence>